<keyword evidence="1" id="KW-0812">Transmembrane</keyword>
<feature type="transmembrane region" description="Helical" evidence="1">
    <location>
        <begin position="388"/>
        <end position="409"/>
    </location>
</feature>
<gene>
    <name evidence="3" type="ORF">EDD27_0928</name>
</gene>
<feature type="signal peptide" evidence="2">
    <location>
        <begin position="1"/>
        <end position="18"/>
    </location>
</feature>
<feature type="transmembrane region" description="Helical" evidence="1">
    <location>
        <begin position="128"/>
        <end position="145"/>
    </location>
</feature>
<evidence type="ECO:0000256" key="1">
    <source>
        <dbReference type="SAM" id="Phobius"/>
    </source>
</evidence>
<organism evidence="3 4">
    <name type="scientific">Nonomuraea polychroma</name>
    <dbReference type="NCBI Taxonomy" id="46176"/>
    <lineage>
        <taxon>Bacteria</taxon>
        <taxon>Bacillati</taxon>
        <taxon>Actinomycetota</taxon>
        <taxon>Actinomycetes</taxon>
        <taxon>Streptosporangiales</taxon>
        <taxon>Streptosporangiaceae</taxon>
        <taxon>Nonomuraea</taxon>
    </lineage>
</organism>
<feature type="transmembrane region" description="Helical" evidence="1">
    <location>
        <begin position="205"/>
        <end position="230"/>
    </location>
</feature>
<evidence type="ECO:0000313" key="3">
    <source>
        <dbReference type="EMBL" id="RVX38606.1"/>
    </source>
</evidence>
<comment type="caution">
    <text evidence="3">The sequence shown here is derived from an EMBL/GenBank/DDBJ whole genome shotgun (WGS) entry which is preliminary data.</text>
</comment>
<feature type="transmembrane region" description="Helical" evidence="1">
    <location>
        <begin position="96"/>
        <end position="116"/>
    </location>
</feature>
<feature type="transmembrane region" description="Helical" evidence="1">
    <location>
        <begin position="345"/>
        <end position="368"/>
    </location>
</feature>
<dbReference type="AlphaFoldDB" id="A0A438LYK2"/>
<feature type="transmembrane region" description="Helical" evidence="1">
    <location>
        <begin position="151"/>
        <end position="169"/>
    </location>
</feature>
<protein>
    <submittedName>
        <fullName evidence="3">Uncharacterized protein</fullName>
    </submittedName>
</protein>
<feature type="transmembrane region" description="Helical" evidence="1">
    <location>
        <begin position="38"/>
        <end position="57"/>
    </location>
</feature>
<feature type="transmembrane region" description="Helical" evidence="1">
    <location>
        <begin position="242"/>
        <end position="264"/>
    </location>
</feature>
<feature type="chain" id="PRO_5040855225" evidence="2">
    <location>
        <begin position="19"/>
        <end position="416"/>
    </location>
</feature>
<keyword evidence="1" id="KW-0472">Membrane</keyword>
<dbReference type="Proteomes" id="UP000284824">
    <property type="component" value="Unassembled WGS sequence"/>
</dbReference>
<evidence type="ECO:0000313" key="4">
    <source>
        <dbReference type="Proteomes" id="UP000284824"/>
    </source>
</evidence>
<dbReference type="EMBL" id="SAUN01000001">
    <property type="protein sequence ID" value="RVX38606.1"/>
    <property type="molecule type" value="Genomic_DNA"/>
</dbReference>
<keyword evidence="2" id="KW-0732">Signal</keyword>
<feature type="transmembrane region" description="Helical" evidence="1">
    <location>
        <begin position="312"/>
        <end position="333"/>
    </location>
</feature>
<feature type="transmembrane region" description="Helical" evidence="1">
    <location>
        <begin position="178"/>
        <end position="199"/>
    </location>
</feature>
<reference evidence="3 4" key="1">
    <citation type="submission" date="2019-01" db="EMBL/GenBank/DDBJ databases">
        <title>Sequencing the genomes of 1000 actinobacteria strains.</title>
        <authorList>
            <person name="Klenk H.-P."/>
        </authorList>
    </citation>
    <scope>NUCLEOTIDE SEQUENCE [LARGE SCALE GENOMIC DNA]</scope>
    <source>
        <strain evidence="3 4">DSM 43925</strain>
    </source>
</reference>
<evidence type="ECO:0000256" key="2">
    <source>
        <dbReference type="SAM" id="SignalP"/>
    </source>
</evidence>
<sequence length="416" mass="41720">MVAAALLGLAPAYGAALAGTNLATLAVDESNDTWPLELTIAFYVITSPLIGVAALLVRRGRPLGSLAAGLVGSLYLLGLWSLALAQTSVVPSWPRIAGLAVLGLAGLTYVLGLVAIPGHGTAASRLTVWPMLVATLAVAAALRLASADRSAVVFLAAVAAYLLVLALAARRGSRAKPVLIAGAAVVVPYALVMLGAALAYGAPAWLSVVIAAVAVCAAAPLIAGLVRLAAAPTAAPADDRPAAPATALAGGGAPAALIAASMAAGPIITLLAPPAIAEARHVAYEQARIKGPDLAGYPDIGDMFLEAAAAAVRGYGLLFALVTVALAVLAWQVRKIGATTGTQAAAMLLSLLYLPLLMAASTLTPFFLGDTDENVNQAITEGPVWYVPAIRTICACSAATLMAGIVLLIRKAPAPH</sequence>
<proteinExistence type="predicted"/>
<accession>A0A438LYK2</accession>
<keyword evidence="1" id="KW-1133">Transmembrane helix</keyword>
<name>A0A438LYK2_9ACTN</name>
<feature type="transmembrane region" description="Helical" evidence="1">
    <location>
        <begin position="64"/>
        <end position="84"/>
    </location>
</feature>
<keyword evidence="4" id="KW-1185">Reference proteome</keyword>